<gene>
    <name evidence="1" type="ORF">HB778_36220</name>
</gene>
<sequence>MRINYKGYRIHTWIDDDTNHAQMLKGKKGPERLYVDIDPIEAGDGRHPSSKRFMGDIVKKFQFSGTETEQLVQVAQLWIDDPAHFVAPPSPIAAGFKSGW</sequence>
<name>A0A7G6T4L7_9HYPH</name>
<evidence type="ECO:0000313" key="1">
    <source>
        <dbReference type="EMBL" id="QND61699.1"/>
    </source>
</evidence>
<keyword evidence="1" id="KW-0614">Plasmid</keyword>
<organism evidence="1 2">
    <name type="scientific">Mesorhizobium huakuii</name>
    <dbReference type="NCBI Taxonomy" id="28104"/>
    <lineage>
        <taxon>Bacteria</taxon>
        <taxon>Pseudomonadati</taxon>
        <taxon>Pseudomonadota</taxon>
        <taxon>Alphaproteobacteria</taxon>
        <taxon>Hyphomicrobiales</taxon>
        <taxon>Phyllobacteriaceae</taxon>
        <taxon>Mesorhizobium</taxon>
    </lineage>
</organism>
<geneLocation type="plasmid" evidence="1 2">
    <name>p_2</name>
</geneLocation>
<dbReference type="Proteomes" id="UP000515465">
    <property type="component" value="Plasmid p_2"/>
</dbReference>
<evidence type="ECO:0000313" key="2">
    <source>
        <dbReference type="Proteomes" id="UP000515465"/>
    </source>
</evidence>
<dbReference type="AlphaFoldDB" id="A0A7G6T4L7"/>
<accession>A0A7G6T4L7</accession>
<dbReference type="RefSeq" id="WP_183465403.1">
    <property type="nucleotide sequence ID" value="NZ_CP050297.1"/>
</dbReference>
<dbReference type="EMBL" id="CP050297">
    <property type="protein sequence ID" value="QND61699.1"/>
    <property type="molecule type" value="Genomic_DNA"/>
</dbReference>
<reference evidence="2" key="1">
    <citation type="journal article" date="2020" name="Mol. Plant Microbe">
        <title>Rhizobial microsymbionts of the narrowly endemic Oxytropis species growing in Kamchatka are characterized by significant genetic diversity and possess a set of genes that are associated with T3SS and T6SS secretion systems and can affect the development of symbiosis.</title>
        <authorList>
            <person name="Safronova V."/>
            <person name="Guro P."/>
            <person name="Sazanova A."/>
            <person name="Kuznetsova I."/>
            <person name="Belimov A."/>
            <person name="Yakubov V."/>
            <person name="Chirak E."/>
            <person name="Afonin A."/>
            <person name="Gogolev Y."/>
            <person name="Andronov E."/>
            <person name="Tikhonovich I."/>
        </authorList>
    </citation>
    <scope>NUCLEOTIDE SEQUENCE [LARGE SCALE GENOMIC DNA]</scope>
    <source>
        <strain evidence="2">583</strain>
        <plasmid evidence="2">p_2</plasmid>
    </source>
</reference>
<protein>
    <submittedName>
        <fullName evidence="1">Uncharacterized protein</fullName>
    </submittedName>
</protein>
<proteinExistence type="predicted"/>